<feature type="compositionally biased region" description="Basic and acidic residues" evidence="2">
    <location>
        <begin position="475"/>
        <end position="486"/>
    </location>
</feature>
<feature type="region of interest" description="Disordered" evidence="2">
    <location>
        <begin position="24"/>
        <end position="49"/>
    </location>
</feature>
<feature type="compositionally biased region" description="Low complexity" evidence="2">
    <location>
        <begin position="76"/>
        <end position="91"/>
    </location>
</feature>
<dbReference type="InterPro" id="IPR058109">
    <property type="entry name" value="FlcA_C"/>
</dbReference>
<accession>A0A1T4LQU8</accession>
<dbReference type="NCBIfam" id="NF047371">
    <property type="entry name" value="FlcA_CTERM"/>
    <property type="match status" value="1"/>
</dbReference>
<feature type="compositionally biased region" description="Acidic residues" evidence="2">
    <location>
        <begin position="420"/>
        <end position="432"/>
    </location>
</feature>
<dbReference type="GeneID" id="78316971"/>
<keyword evidence="4" id="KW-1185">Reference proteome</keyword>
<sequence length="1371" mass="150842">MPGLSQLKKFNSDILSLGNEAELRSKRGEKVGSLPIPKGIKDVDDSDDFVMGMPEPSEDVIAAMEEKPALDEDLSDIMGSSSSSDSAPVQSEAPSAPVPDVSSLLNPIGLATASDENDAVPDLSLFMEPVDQEEPEEVPEEKEPEISDLSLEDLLGGTGFDGSEGTSENSDAETESDNFTSSDEPEEFSGTKNSYSEENSFSTEPAENVSAAGSIPSLSDVLGNADESGNSDTGGSMQNDADLFAEPLEDAELLETLDDEPEELEEGEDVAPGTSFSAEDFAELSQNSAAAADADAEPASDFKTVLEEHEESDIDGFDVQDITSDEIPAVPSETESAGAGDEPVTEQSGNFGIDGLDIQDITPDETASENQAETVSEPNSSNKPVDDIPLEESKTSFSADDFDLASFDDANFDVDNLVSGDDDIELQDADETAENKPAQDIPSETDGNVNDAETGTALGNEADAFNLPDIDFDDISDKNSENKTDDVSSDGEAEFENAGIPDGLFDSSDMELPPLGDEVDAASDFVKEAEQNDAFKLSDFDGDNSGFSLDTPDFSSAVPSDEDVSPSENESLNLDDAASSGDSASSGDAVSSGDASDAGSSDDFPADFNFNLDDAADESSFSASTDESVPAETFDISAMEGLEFPDTDAKLAGNDASGFELGSDDDIQFENSDFEIPGFSDVDTVAEQKNGKLGPASAPAEPEPDDNNGLPPNTLSDEQYQKFLKNLSSYPLNVRIAVEDLIVKNEFTDEAEFEIILKVLKKVPARQLASELEKMLDIALPVPRDFERRTSEEYEIYKSSFQYQLRNKIIPGAMVCSVATGLCILLFLFAKNFIYKPAKASSLYRQGYVLLETDDYPNSELKFNEAVLYDLQKKWFFRYAQGYRRHKQYARAEQMYRNILYCFNHDKTAGLEYAEMELNDLANYEKAENVLLRDVLDYHVNDSDGLLLLGDTYLEWATEKDFSKFEDARVKYAELIQMYGPTNLYMSRMMRYFIRTDNLLEVLQLKEHFMPKEKSLGAQDWTELSGFMLDKLYGPLAPADEYLRTKIEDVKEMLMRAVRADSSNPAALYNLSRYYVQMNNSMNAKSSLERTLLAFENALSLKKRDIYKYIDSYRLLGEQYIEEREYLKAREYFTSGISLFQNEQMSSGFEGNHQVGKLYADMGDIDYFISGDVNSALLNYQDSVSNDNDTSEIRYKIGAIQYGKKNYSEALGSFMKASEDNPDDTSLLLAMGNTLSLRNDAYASQGYYERLIDILDAEKEQKGILFPQMRSDESEIVDLYLKASNNLGVTLYKLARRTGNSTLNAQAISNFQESIRAWDALTRNQQTLIRLGGSNLAEQNIKYLTHPMPDFEPAIYTDVPRTLSTEEGLNP</sequence>
<evidence type="ECO:0000313" key="3">
    <source>
        <dbReference type="EMBL" id="SJZ57065.1"/>
    </source>
</evidence>
<evidence type="ECO:0000256" key="2">
    <source>
        <dbReference type="SAM" id="MobiDB-lite"/>
    </source>
</evidence>
<dbReference type="Gene3D" id="1.25.40.10">
    <property type="entry name" value="Tetratricopeptide repeat domain"/>
    <property type="match status" value="2"/>
</dbReference>
<feature type="region of interest" description="Disordered" evidence="2">
    <location>
        <begin position="647"/>
        <end position="674"/>
    </location>
</feature>
<protein>
    <submittedName>
        <fullName evidence="3">Uncharacterized protein</fullName>
    </submittedName>
</protein>
<dbReference type="InterPro" id="IPR011990">
    <property type="entry name" value="TPR-like_helical_dom_sf"/>
</dbReference>
<evidence type="ECO:0000256" key="1">
    <source>
        <dbReference type="PROSITE-ProRule" id="PRU00339"/>
    </source>
</evidence>
<feature type="repeat" description="TPR" evidence="1">
    <location>
        <begin position="1191"/>
        <end position="1224"/>
    </location>
</feature>
<proteinExistence type="predicted"/>
<dbReference type="EMBL" id="FUWG01000012">
    <property type="protein sequence ID" value="SJZ57065.1"/>
    <property type="molecule type" value="Genomic_DNA"/>
</dbReference>
<feature type="compositionally biased region" description="Polar residues" evidence="2">
    <location>
        <begin position="545"/>
        <end position="558"/>
    </location>
</feature>
<feature type="compositionally biased region" description="Acidic residues" evidence="2">
    <location>
        <begin position="308"/>
        <end position="318"/>
    </location>
</feature>
<dbReference type="InterPro" id="IPR019734">
    <property type="entry name" value="TPR_rpt"/>
</dbReference>
<dbReference type="OrthoDB" id="349862at2"/>
<dbReference type="Proteomes" id="UP000190423">
    <property type="component" value="Unassembled WGS sequence"/>
</dbReference>
<feature type="region of interest" description="Disordered" evidence="2">
    <location>
        <begin position="413"/>
        <end position="612"/>
    </location>
</feature>
<evidence type="ECO:0000313" key="4">
    <source>
        <dbReference type="Proteomes" id="UP000190423"/>
    </source>
</evidence>
<dbReference type="PROSITE" id="PS50005">
    <property type="entry name" value="TPR"/>
    <property type="match status" value="2"/>
</dbReference>
<feature type="region of interest" description="Disordered" evidence="2">
    <location>
        <begin position="67"/>
        <end position="394"/>
    </location>
</feature>
<dbReference type="STRING" id="261392.SAMN02745149_01688"/>
<keyword evidence="1" id="KW-0802">TPR repeat</keyword>
<gene>
    <name evidence="3" type="ORF">SAMN02745149_01688</name>
</gene>
<feature type="compositionally biased region" description="Acidic residues" evidence="2">
    <location>
        <begin position="130"/>
        <end position="143"/>
    </location>
</feature>
<feature type="compositionally biased region" description="Polar residues" evidence="2">
    <location>
        <begin position="368"/>
        <end position="383"/>
    </location>
</feature>
<feature type="compositionally biased region" description="Polar residues" evidence="2">
    <location>
        <begin position="190"/>
        <end position="205"/>
    </location>
</feature>
<feature type="region of interest" description="Disordered" evidence="2">
    <location>
        <begin position="690"/>
        <end position="716"/>
    </location>
</feature>
<feature type="repeat" description="TPR" evidence="1">
    <location>
        <begin position="1110"/>
        <end position="1143"/>
    </location>
</feature>
<dbReference type="SMART" id="SM00028">
    <property type="entry name" value="TPR"/>
    <property type="match status" value="4"/>
</dbReference>
<organism evidence="3 4">
    <name type="scientific">Treponema porcinum</name>
    <dbReference type="NCBI Taxonomy" id="261392"/>
    <lineage>
        <taxon>Bacteria</taxon>
        <taxon>Pseudomonadati</taxon>
        <taxon>Spirochaetota</taxon>
        <taxon>Spirochaetia</taxon>
        <taxon>Spirochaetales</taxon>
        <taxon>Treponemataceae</taxon>
        <taxon>Treponema</taxon>
    </lineage>
</organism>
<feature type="compositionally biased region" description="Low complexity" evidence="2">
    <location>
        <begin position="575"/>
        <end position="612"/>
    </location>
</feature>
<feature type="compositionally biased region" description="Acidic residues" evidence="2">
    <location>
        <begin position="247"/>
        <end position="269"/>
    </location>
</feature>
<reference evidence="3 4" key="1">
    <citation type="submission" date="2017-02" db="EMBL/GenBank/DDBJ databases">
        <authorList>
            <person name="Peterson S.W."/>
        </authorList>
    </citation>
    <scope>NUCLEOTIDE SEQUENCE [LARGE SCALE GENOMIC DNA]</scope>
    <source>
        <strain evidence="3 4">ATCC BAA-908</strain>
    </source>
</reference>
<dbReference type="InterPro" id="IPR058123">
    <property type="entry name" value="FlcA_N"/>
</dbReference>
<name>A0A1T4LQU8_TREPO</name>
<feature type="compositionally biased region" description="Polar residues" evidence="2">
    <location>
        <begin position="227"/>
        <end position="239"/>
    </location>
</feature>
<dbReference type="NCBIfam" id="NF047372">
    <property type="entry name" value="FlcA_NTERM"/>
    <property type="match status" value="1"/>
</dbReference>
<dbReference type="SUPFAM" id="SSF48452">
    <property type="entry name" value="TPR-like"/>
    <property type="match status" value="1"/>
</dbReference>
<dbReference type="RefSeq" id="WP_078933585.1">
    <property type="nucleotide sequence ID" value="NZ_FUWG01000012.1"/>
</dbReference>